<dbReference type="Pfam" id="PF01501">
    <property type="entry name" value="Glyco_transf_8"/>
    <property type="match status" value="1"/>
</dbReference>
<evidence type="ECO:0000313" key="5">
    <source>
        <dbReference type="Proteomes" id="UP000653797"/>
    </source>
</evidence>
<dbReference type="CDD" id="cd04194">
    <property type="entry name" value="GT8_A4GalT_like"/>
    <property type="match status" value="1"/>
</dbReference>
<evidence type="ECO:0000256" key="2">
    <source>
        <dbReference type="ARBA" id="ARBA00022679"/>
    </source>
</evidence>
<protein>
    <submittedName>
        <fullName evidence="4">Glycosyltransferase family 8 protein</fullName>
    </submittedName>
</protein>
<keyword evidence="1" id="KW-0328">Glycosyltransferase</keyword>
<proteinExistence type="predicted"/>
<gene>
    <name evidence="4" type="ORF">IC230_05290</name>
</gene>
<dbReference type="AlphaFoldDB" id="A0A927AYW2"/>
<evidence type="ECO:0000256" key="1">
    <source>
        <dbReference type="ARBA" id="ARBA00022676"/>
    </source>
</evidence>
<dbReference type="SUPFAM" id="SSF53448">
    <property type="entry name" value="Nucleotide-diphospho-sugar transferases"/>
    <property type="match status" value="1"/>
</dbReference>
<dbReference type="InterPro" id="IPR050748">
    <property type="entry name" value="Glycosyltrans_8_dom-fam"/>
</dbReference>
<dbReference type="Gene3D" id="3.90.550.10">
    <property type="entry name" value="Spore Coat Polysaccharide Biosynthesis Protein SpsA, Chain A"/>
    <property type="match status" value="1"/>
</dbReference>
<dbReference type="EMBL" id="JACXAA010000002">
    <property type="protein sequence ID" value="MBD2752296.1"/>
    <property type="molecule type" value="Genomic_DNA"/>
</dbReference>
<dbReference type="InterPro" id="IPR029044">
    <property type="entry name" value="Nucleotide-diphossugar_trans"/>
</dbReference>
<dbReference type="Proteomes" id="UP000653797">
    <property type="component" value="Unassembled WGS sequence"/>
</dbReference>
<keyword evidence="3" id="KW-0479">Metal-binding</keyword>
<sequence length="298" mass="34528">MDSGERISIVLASDNHYAILIAAMIKSIEINHKTEEPIDFYVLDDNISEKNKAKVLASIHSEKISINWVDVHQIIPPTIKLPVDNTPFPLTTYLRLFAPYAVPPDLDRILFLDVDTIILTDISRLWHTDIGDYLFGAVQDFQKVVSHGGVPNYKELGMAPDTKYFNAGVLLIKAREWRDADVTNRVFACSHENIKHIIYADQYGLNVTLANQWFELDPRWNWFSLFETPDDPFLIHFVSTKPIFTSYKYVPRFKTLFYSYLNQTTWKNHQPINGNYNNIRKVYNLVKKVVFRSLNVAN</sequence>
<dbReference type="PANTHER" id="PTHR13778">
    <property type="entry name" value="GLYCOSYLTRANSFERASE 8 DOMAIN-CONTAINING PROTEIN"/>
    <property type="match status" value="1"/>
</dbReference>
<comment type="caution">
    <text evidence="4">The sequence shown here is derived from an EMBL/GenBank/DDBJ whole genome shotgun (WGS) entry which is preliminary data.</text>
</comment>
<accession>A0A927AYW2</accession>
<dbReference type="GO" id="GO:0016757">
    <property type="term" value="F:glycosyltransferase activity"/>
    <property type="evidence" value="ECO:0007669"/>
    <property type="project" value="UniProtKB-KW"/>
</dbReference>
<name>A0A927AYW2_9BACT</name>
<evidence type="ECO:0000313" key="4">
    <source>
        <dbReference type="EMBL" id="MBD2752296.1"/>
    </source>
</evidence>
<keyword evidence="2" id="KW-0808">Transferase</keyword>
<keyword evidence="5" id="KW-1185">Reference proteome</keyword>
<dbReference type="RefSeq" id="WP_191037946.1">
    <property type="nucleotide sequence ID" value="NZ_JACXAA010000002.1"/>
</dbReference>
<reference evidence="4" key="1">
    <citation type="submission" date="2020-09" db="EMBL/GenBank/DDBJ databases">
        <authorList>
            <person name="Kim M.K."/>
        </authorList>
    </citation>
    <scope>NUCLEOTIDE SEQUENCE</scope>
    <source>
        <strain evidence="4">BT704</strain>
    </source>
</reference>
<dbReference type="InterPro" id="IPR002495">
    <property type="entry name" value="Glyco_trans_8"/>
</dbReference>
<dbReference type="PANTHER" id="PTHR13778:SF47">
    <property type="entry name" value="LIPOPOLYSACCHARIDE 1,3-GALACTOSYLTRANSFERASE"/>
    <property type="match status" value="1"/>
</dbReference>
<dbReference type="GO" id="GO:0046872">
    <property type="term" value="F:metal ion binding"/>
    <property type="evidence" value="ECO:0007669"/>
    <property type="project" value="UniProtKB-KW"/>
</dbReference>
<evidence type="ECO:0000256" key="3">
    <source>
        <dbReference type="ARBA" id="ARBA00022723"/>
    </source>
</evidence>
<organism evidence="4 5">
    <name type="scientific">Spirosoma validum</name>
    <dbReference type="NCBI Taxonomy" id="2771355"/>
    <lineage>
        <taxon>Bacteria</taxon>
        <taxon>Pseudomonadati</taxon>
        <taxon>Bacteroidota</taxon>
        <taxon>Cytophagia</taxon>
        <taxon>Cytophagales</taxon>
        <taxon>Cytophagaceae</taxon>
        <taxon>Spirosoma</taxon>
    </lineage>
</organism>